<dbReference type="GO" id="GO:0022857">
    <property type="term" value="F:transmembrane transporter activity"/>
    <property type="evidence" value="ECO:0007669"/>
    <property type="project" value="InterPro"/>
</dbReference>
<dbReference type="OrthoDB" id="9781705at2"/>
<dbReference type="InterPro" id="IPR007210">
    <property type="entry name" value="ABC_Gly_betaine_transp_sub-bd"/>
</dbReference>
<sequence length="320" mass="33411">MNRPSNRPHNRRPSRRAALAAALALTVSLTGCGLSGNALDSGSGGGDCKTDKPKAGAVKIGSANFPESGLLAEIYAGALRAKGINATTTDPIGAREAYLKALGDGSVQVVPEYTGSLLTFLDKEAKEKDPGEVYAALLTTIPCSQIALQPSAAEDSNAMVVTRATANKWGLKTVSDLAKHANEIVIAAPPEFAGRDQGLLGLKSTYNLTPKSFRPLGATAAIVDALKNNQAQAANIFTTDPSIKANDFVALQDDKKLFGSDQVVPLVARQAATPQLQVTLNAVSAKLTTDKLAEMVKQVVVDKKDATQVAKNFLQESGLS</sequence>
<evidence type="ECO:0000313" key="3">
    <source>
        <dbReference type="EMBL" id="REF29825.1"/>
    </source>
</evidence>
<feature type="signal peptide" evidence="1">
    <location>
        <begin position="1"/>
        <end position="33"/>
    </location>
</feature>
<gene>
    <name evidence="3" type="ORF">DFJ65_0799</name>
</gene>
<dbReference type="EMBL" id="QTUA01000001">
    <property type="protein sequence ID" value="REF29825.1"/>
    <property type="molecule type" value="Genomic_DNA"/>
</dbReference>
<dbReference type="SUPFAM" id="SSF53850">
    <property type="entry name" value="Periplasmic binding protein-like II"/>
    <property type="match status" value="1"/>
</dbReference>
<organism evidence="3 4">
    <name type="scientific">Calidifontibacter indicus</name>
    <dbReference type="NCBI Taxonomy" id="419650"/>
    <lineage>
        <taxon>Bacteria</taxon>
        <taxon>Bacillati</taxon>
        <taxon>Actinomycetota</taxon>
        <taxon>Actinomycetes</taxon>
        <taxon>Micrococcales</taxon>
        <taxon>Dermacoccaceae</taxon>
        <taxon>Calidifontibacter</taxon>
    </lineage>
</organism>
<dbReference type="GO" id="GO:0043190">
    <property type="term" value="C:ATP-binding cassette (ABC) transporter complex"/>
    <property type="evidence" value="ECO:0007669"/>
    <property type="project" value="InterPro"/>
</dbReference>
<dbReference type="Gene3D" id="3.40.190.120">
    <property type="entry name" value="Osmoprotection protein (prox), domain 2"/>
    <property type="match status" value="1"/>
</dbReference>
<evidence type="ECO:0000313" key="4">
    <source>
        <dbReference type="Proteomes" id="UP000256253"/>
    </source>
</evidence>
<proteinExistence type="predicted"/>
<reference evidence="3 4" key="1">
    <citation type="submission" date="2018-08" db="EMBL/GenBank/DDBJ databases">
        <title>Sequencing the genomes of 1000 actinobacteria strains.</title>
        <authorList>
            <person name="Klenk H.-P."/>
        </authorList>
    </citation>
    <scope>NUCLEOTIDE SEQUENCE [LARGE SCALE GENOMIC DNA]</scope>
    <source>
        <strain evidence="3 4">DSM 22967</strain>
    </source>
</reference>
<dbReference type="Pfam" id="PF04069">
    <property type="entry name" value="OpuAC"/>
    <property type="match status" value="1"/>
</dbReference>
<evidence type="ECO:0000259" key="2">
    <source>
        <dbReference type="Pfam" id="PF04069"/>
    </source>
</evidence>
<dbReference type="CDD" id="cd13606">
    <property type="entry name" value="PBP2_ProX_like"/>
    <property type="match status" value="1"/>
</dbReference>
<dbReference type="RefSeq" id="WP_115921907.1">
    <property type="nucleotide sequence ID" value="NZ_QTUA01000001.1"/>
</dbReference>
<keyword evidence="1" id="KW-0732">Signal</keyword>
<dbReference type="Gene3D" id="3.40.190.10">
    <property type="entry name" value="Periplasmic binding protein-like II"/>
    <property type="match status" value="1"/>
</dbReference>
<comment type="caution">
    <text evidence="3">The sequence shown here is derived from an EMBL/GenBank/DDBJ whole genome shotgun (WGS) entry which is preliminary data.</text>
</comment>
<protein>
    <submittedName>
        <fullName evidence="3">Osmoprotectant transport system substrate-binding protein</fullName>
    </submittedName>
</protein>
<keyword evidence="4" id="KW-1185">Reference proteome</keyword>
<feature type="domain" description="ABC-type glycine betaine transport system substrate-binding" evidence="2">
    <location>
        <begin position="57"/>
        <end position="316"/>
    </location>
</feature>
<dbReference type="PROSITE" id="PS51257">
    <property type="entry name" value="PROKAR_LIPOPROTEIN"/>
    <property type="match status" value="1"/>
</dbReference>
<accession>A0A3D9UT49</accession>
<feature type="chain" id="PRO_5038927115" evidence="1">
    <location>
        <begin position="34"/>
        <end position="320"/>
    </location>
</feature>
<name>A0A3D9UT49_9MICO</name>
<evidence type="ECO:0000256" key="1">
    <source>
        <dbReference type="SAM" id="SignalP"/>
    </source>
</evidence>
<dbReference type="Proteomes" id="UP000256253">
    <property type="component" value="Unassembled WGS sequence"/>
</dbReference>
<dbReference type="AlphaFoldDB" id="A0A3D9UT49"/>